<feature type="domain" description="HTH araC/xylS-type" evidence="4">
    <location>
        <begin position="207"/>
        <end position="305"/>
    </location>
</feature>
<dbReference type="AlphaFoldDB" id="A0A0P1G604"/>
<accession>A0A0P1G604</accession>
<dbReference type="SUPFAM" id="SSF52317">
    <property type="entry name" value="Class I glutamine amidotransferase-like"/>
    <property type="match status" value="1"/>
</dbReference>
<keyword evidence="1" id="KW-0805">Transcription regulation</keyword>
<proteinExistence type="predicted"/>
<dbReference type="EMBL" id="CYSE01000002">
    <property type="protein sequence ID" value="CUH77168.1"/>
    <property type="molecule type" value="Genomic_DNA"/>
</dbReference>
<keyword evidence="6" id="KW-1185">Reference proteome</keyword>
<evidence type="ECO:0000259" key="4">
    <source>
        <dbReference type="PROSITE" id="PS01124"/>
    </source>
</evidence>
<evidence type="ECO:0000313" key="6">
    <source>
        <dbReference type="Proteomes" id="UP000054935"/>
    </source>
</evidence>
<dbReference type="Pfam" id="PF12833">
    <property type="entry name" value="HTH_18"/>
    <property type="match status" value="1"/>
</dbReference>
<dbReference type="Gene3D" id="1.10.10.60">
    <property type="entry name" value="Homeodomain-like"/>
    <property type="match status" value="1"/>
</dbReference>
<evidence type="ECO:0000256" key="3">
    <source>
        <dbReference type="ARBA" id="ARBA00023163"/>
    </source>
</evidence>
<dbReference type="Proteomes" id="UP000054935">
    <property type="component" value="Unassembled WGS sequence"/>
</dbReference>
<dbReference type="SUPFAM" id="SSF46689">
    <property type="entry name" value="Homeodomain-like"/>
    <property type="match status" value="2"/>
</dbReference>
<dbReference type="PROSITE" id="PS01124">
    <property type="entry name" value="HTH_ARAC_FAMILY_2"/>
    <property type="match status" value="1"/>
</dbReference>
<sequence length="307" mass="33293">MHICLILFPGFHMLAYALVVQVLRLANLCAGQQLFTWDVLSMTGQAVSEDGLSVPAPAADWTAAPGYDLVLLCAGARALDHLPMGLRSFLIQADRAGATLGGIEAGGLVLARLGLLAGREAVIDLSATPGFTEKFPDVALSPRSFCYDRRRLTTGGGLAAGDAMLAWVGRVQSTALAVQVAESLERGHLRDTGQTQRLSQTSDPVLDRMQAIMATHLDDPLPLERIAEELDLSLKQLRRICRQTLNKTPAQIYLEMRLERAQQLVQDTDLPVSDVAQATGFASPSAFTRSYKALYKEPPRSTRAARR</sequence>
<dbReference type="GO" id="GO:0003700">
    <property type="term" value="F:DNA-binding transcription factor activity"/>
    <property type="evidence" value="ECO:0007669"/>
    <property type="project" value="InterPro"/>
</dbReference>
<dbReference type="Gene3D" id="3.40.50.880">
    <property type="match status" value="1"/>
</dbReference>
<dbReference type="OrthoDB" id="7851524at2"/>
<name>A0A0P1G604_9RHOB</name>
<evidence type="ECO:0000256" key="1">
    <source>
        <dbReference type="ARBA" id="ARBA00023015"/>
    </source>
</evidence>
<dbReference type="InterPro" id="IPR018060">
    <property type="entry name" value="HTH_AraC"/>
</dbReference>
<gene>
    <name evidence="5" type="primary">cdhR_1</name>
    <name evidence="5" type="ORF">TRN7648_01331</name>
</gene>
<reference evidence="5 6" key="1">
    <citation type="submission" date="2015-09" db="EMBL/GenBank/DDBJ databases">
        <authorList>
            <consortium name="Swine Surveillance"/>
        </authorList>
    </citation>
    <scope>NUCLEOTIDE SEQUENCE [LARGE SCALE GENOMIC DNA]</scope>
    <source>
        <strain evidence="5 6">CECT 7648</strain>
    </source>
</reference>
<dbReference type="InterPro" id="IPR009057">
    <property type="entry name" value="Homeodomain-like_sf"/>
</dbReference>
<dbReference type="InterPro" id="IPR029062">
    <property type="entry name" value="Class_I_gatase-like"/>
</dbReference>
<evidence type="ECO:0000256" key="2">
    <source>
        <dbReference type="ARBA" id="ARBA00023125"/>
    </source>
</evidence>
<dbReference type="PROSITE" id="PS00041">
    <property type="entry name" value="HTH_ARAC_FAMILY_1"/>
    <property type="match status" value="1"/>
</dbReference>
<dbReference type="PANTHER" id="PTHR43280:SF2">
    <property type="entry name" value="HTH-TYPE TRANSCRIPTIONAL REGULATOR EXSA"/>
    <property type="match status" value="1"/>
</dbReference>
<dbReference type="STRING" id="441103.TRN7648_01331"/>
<protein>
    <submittedName>
        <fullName evidence="5">Carnitine catabolism transcriptional activator</fullName>
    </submittedName>
</protein>
<dbReference type="SMART" id="SM00342">
    <property type="entry name" value="HTH_ARAC"/>
    <property type="match status" value="1"/>
</dbReference>
<evidence type="ECO:0000313" key="5">
    <source>
        <dbReference type="EMBL" id="CUH77168.1"/>
    </source>
</evidence>
<keyword evidence="2" id="KW-0238">DNA-binding</keyword>
<dbReference type="RefSeq" id="WP_058246845.1">
    <property type="nucleotide sequence ID" value="NZ_CYSE01000002.1"/>
</dbReference>
<dbReference type="GO" id="GO:0043565">
    <property type="term" value="F:sequence-specific DNA binding"/>
    <property type="evidence" value="ECO:0007669"/>
    <property type="project" value="InterPro"/>
</dbReference>
<dbReference type="InterPro" id="IPR018062">
    <property type="entry name" value="HTH_AraC-typ_CS"/>
</dbReference>
<keyword evidence="3" id="KW-0804">Transcription</keyword>
<dbReference type="PANTHER" id="PTHR43280">
    <property type="entry name" value="ARAC-FAMILY TRANSCRIPTIONAL REGULATOR"/>
    <property type="match status" value="1"/>
</dbReference>
<organism evidence="5 6">
    <name type="scientific">Tropicibacter naphthalenivorans</name>
    <dbReference type="NCBI Taxonomy" id="441103"/>
    <lineage>
        <taxon>Bacteria</taxon>
        <taxon>Pseudomonadati</taxon>
        <taxon>Pseudomonadota</taxon>
        <taxon>Alphaproteobacteria</taxon>
        <taxon>Rhodobacterales</taxon>
        <taxon>Roseobacteraceae</taxon>
        <taxon>Tropicibacter</taxon>
    </lineage>
</organism>
<dbReference type="CDD" id="cd03136">
    <property type="entry name" value="GATase1_AraC_ArgR_like"/>
    <property type="match status" value="1"/>
</dbReference>